<evidence type="ECO:0000313" key="2">
    <source>
        <dbReference type="Proteomes" id="UP001519460"/>
    </source>
</evidence>
<accession>A0ABD0JR84</accession>
<gene>
    <name evidence="1" type="ORF">BaRGS_00031156</name>
</gene>
<dbReference type="Pfam" id="PF04488">
    <property type="entry name" value="Gly_transf_sug"/>
    <property type="match status" value="1"/>
</dbReference>
<dbReference type="InterPro" id="IPR029044">
    <property type="entry name" value="Nucleotide-diphossugar_trans"/>
</dbReference>
<dbReference type="EMBL" id="JACVVK020000345">
    <property type="protein sequence ID" value="KAK7477608.1"/>
    <property type="molecule type" value="Genomic_DNA"/>
</dbReference>
<comment type="caution">
    <text evidence="1">The sequence shown here is derived from an EMBL/GenBank/DDBJ whole genome shotgun (WGS) entry which is preliminary data.</text>
</comment>
<protein>
    <submittedName>
        <fullName evidence="1">Uncharacterized protein</fullName>
    </submittedName>
</protein>
<dbReference type="AlphaFoldDB" id="A0ABD0JR84"/>
<dbReference type="PANTHER" id="PTHR46830:SF2">
    <property type="entry name" value="ALPHA-1,4-N-ACETYLGLUCOSAMINYLTRANSFERASE"/>
    <property type="match status" value="1"/>
</dbReference>
<dbReference type="InterPro" id="IPR007577">
    <property type="entry name" value="GlycoTrfase_DXD_sugar-bd_CS"/>
</dbReference>
<keyword evidence="2" id="KW-1185">Reference proteome</keyword>
<name>A0ABD0JR84_9CAEN</name>
<dbReference type="SUPFAM" id="SSF53448">
    <property type="entry name" value="Nucleotide-diphospho-sugar transferases"/>
    <property type="match status" value="1"/>
</dbReference>
<dbReference type="PANTHER" id="PTHR46830">
    <property type="entry name" value="TRANSFERASE, PUTATIVE-RELATED"/>
    <property type="match status" value="1"/>
</dbReference>
<proteinExistence type="predicted"/>
<reference evidence="1 2" key="1">
    <citation type="journal article" date="2023" name="Sci. Data">
        <title>Genome assembly of the Korean intertidal mud-creeper Batillaria attramentaria.</title>
        <authorList>
            <person name="Patra A.K."/>
            <person name="Ho P.T."/>
            <person name="Jun S."/>
            <person name="Lee S.J."/>
            <person name="Kim Y."/>
            <person name="Won Y.J."/>
        </authorList>
    </citation>
    <scope>NUCLEOTIDE SEQUENCE [LARGE SCALE GENOMIC DNA]</scope>
    <source>
        <strain evidence="1">Wonlab-2016</strain>
    </source>
</reference>
<dbReference type="Gene3D" id="3.90.550.20">
    <property type="match status" value="1"/>
</dbReference>
<dbReference type="Proteomes" id="UP001519460">
    <property type="component" value="Unassembled WGS sequence"/>
</dbReference>
<sequence>AQAVLFVPNPAGATEALDNALAMIDTCVDSAVEGFTAAVLNAARCMKKVFTVSATASPPSSLWCLPGPYAAVHGCFFHFGQCLWRNLQSLGLHDWYLEPENSLLIKTIQALAFVPPDDVIEAFQQLMDSLDADTDETLSDFLAYFESTWLGIVQRGRRRRPKFDVAMWNVYNRVEDNLPRTNNSVEGWHRAFDQRMSVTHPTLGRLVSKLRKEQASTELMIEQHAMGVRMRKKQAVRNLSPWRAIASSVPCSVLPLTFPHNGSFFPCDWRPTIPSKCTHRLRPKLSCVNSSVDILYEWVSVDTPPAVYSFTDDCLSHVVRERCYGNTDVIPNLVHYVMFGGKEIKFFTFLGILSAVRFVQPCLILFHMDRLPTGLYWDTLLRMVPNIVHVRRLPPTVIFGRNVTVVEHQSDIARLEAIRKFGGMYFDTDYLIVNPLEDLRNHSAVLGVEIPGTNFANGVILGKAGAEFLDLWYESYHTFNDKQWAQHSTILPYQLHKAHPNVSLHVVNTLVDPHYQDIKKKFYDNFFDWKSKHGIHLYVRMFNQYFEDNFETKNSSLGQVSRNILFGDSDVCFEGMTNAGELVGAEKVRTPEATLSRVQNET</sequence>
<feature type="non-terminal residue" evidence="1">
    <location>
        <position position="1"/>
    </location>
</feature>
<evidence type="ECO:0000313" key="1">
    <source>
        <dbReference type="EMBL" id="KAK7477608.1"/>
    </source>
</evidence>
<organism evidence="1 2">
    <name type="scientific">Batillaria attramentaria</name>
    <dbReference type="NCBI Taxonomy" id="370345"/>
    <lineage>
        <taxon>Eukaryota</taxon>
        <taxon>Metazoa</taxon>
        <taxon>Spiralia</taxon>
        <taxon>Lophotrochozoa</taxon>
        <taxon>Mollusca</taxon>
        <taxon>Gastropoda</taxon>
        <taxon>Caenogastropoda</taxon>
        <taxon>Sorbeoconcha</taxon>
        <taxon>Cerithioidea</taxon>
        <taxon>Batillariidae</taxon>
        <taxon>Batillaria</taxon>
    </lineage>
</organism>